<feature type="region of interest" description="Disordered" evidence="6">
    <location>
        <begin position="1"/>
        <end position="20"/>
    </location>
</feature>
<keyword evidence="4" id="KW-0539">Nucleus</keyword>
<dbReference type="OrthoDB" id="103454at2759"/>
<protein>
    <recommendedName>
        <fullName evidence="9">Nucleoporin Nup133/Nup155-like C-terminal domain-containing protein</fullName>
    </recommendedName>
</protein>
<keyword evidence="3" id="KW-0813">Transport</keyword>
<dbReference type="Proteomes" id="UP000774326">
    <property type="component" value="Unassembled WGS sequence"/>
</dbReference>
<dbReference type="GO" id="GO:0016973">
    <property type="term" value="P:poly(A)+ mRNA export from nucleus"/>
    <property type="evidence" value="ECO:0007669"/>
    <property type="project" value="TreeGrafter"/>
</dbReference>
<evidence type="ECO:0008006" key="9">
    <source>
        <dbReference type="Google" id="ProtNLM"/>
    </source>
</evidence>
<evidence type="ECO:0000256" key="2">
    <source>
        <dbReference type="ARBA" id="ARBA00005569"/>
    </source>
</evidence>
<dbReference type="PANTHER" id="PTHR13405">
    <property type="entry name" value="NUCLEAR PORE COMPLEX PROTEIN NUP133"/>
    <property type="match status" value="1"/>
</dbReference>
<dbReference type="AlphaFoldDB" id="A0A9P8Q2T7"/>
<dbReference type="PANTHER" id="PTHR13405:SF11">
    <property type="entry name" value="NUCLEAR PORE COMPLEX PROTEIN NUP133"/>
    <property type="match status" value="1"/>
</dbReference>
<proteinExistence type="inferred from homology"/>
<comment type="subcellular location">
    <subcellularLocation>
        <location evidence="1">Nucleus</location>
    </subcellularLocation>
</comment>
<evidence type="ECO:0000256" key="4">
    <source>
        <dbReference type="ARBA" id="ARBA00023242"/>
    </source>
</evidence>
<evidence type="ECO:0000313" key="8">
    <source>
        <dbReference type="Proteomes" id="UP000774326"/>
    </source>
</evidence>
<dbReference type="GO" id="GO:0006606">
    <property type="term" value="P:protein import into nucleus"/>
    <property type="evidence" value="ECO:0007669"/>
    <property type="project" value="TreeGrafter"/>
</dbReference>
<evidence type="ECO:0000256" key="1">
    <source>
        <dbReference type="ARBA" id="ARBA00004123"/>
    </source>
</evidence>
<gene>
    <name evidence="7" type="ORF">WICPIJ_006831</name>
</gene>
<keyword evidence="5" id="KW-0175">Coiled coil</keyword>
<dbReference type="GO" id="GO:0031080">
    <property type="term" value="C:nuclear pore outer ring"/>
    <property type="evidence" value="ECO:0007669"/>
    <property type="project" value="TreeGrafter"/>
</dbReference>
<organism evidence="7 8">
    <name type="scientific">Wickerhamomyces pijperi</name>
    <name type="common">Yeast</name>
    <name type="synonym">Pichia pijperi</name>
    <dbReference type="NCBI Taxonomy" id="599730"/>
    <lineage>
        <taxon>Eukaryota</taxon>
        <taxon>Fungi</taxon>
        <taxon>Dikarya</taxon>
        <taxon>Ascomycota</taxon>
        <taxon>Saccharomycotina</taxon>
        <taxon>Saccharomycetes</taxon>
        <taxon>Phaffomycetales</taxon>
        <taxon>Wickerhamomycetaceae</taxon>
        <taxon>Wickerhamomyces</taxon>
    </lineage>
</organism>
<comment type="caution">
    <text evidence="7">The sequence shown here is derived from an EMBL/GenBank/DDBJ whole genome shotgun (WGS) entry which is preliminary data.</text>
</comment>
<evidence type="ECO:0000256" key="6">
    <source>
        <dbReference type="SAM" id="MobiDB-lite"/>
    </source>
</evidence>
<feature type="coiled-coil region" evidence="5">
    <location>
        <begin position="1084"/>
        <end position="1111"/>
    </location>
</feature>
<evidence type="ECO:0000256" key="3">
    <source>
        <dbReference type="ARBA" id="ARBA00022448"/>
    </source>
</evidence>
<sequence>MASSFTIRRADPSSIPVQQHQHDVNYNSKSHQTTAKPSATFGAPDVQELSRTSKYKISKLSKYNAPQSLLPTSSVFNGDQFEYSTADINTDVKYATHSTATTISVWKYAPEESSNASSVSESQNQLSIQLPVKNNAGSPPLVNLIPNISLHSPNQQDIGILITNTHGGLLTYYSSINHVQSSGLLKSHSPLTYEVRLYDGEHITISERIGKLSGILVLCTSFGRLLLVSLNYNDEGIKVREMEGKKTGFFSKYLHPSHEFVSVKSIDSAAVSYNEALICTVTRGGKFSTYSLSNDGQFIKREELAEFGEVLASHVEGLYVDVRKTLQVLDITALPDSDNLLLLAAFQDTSSVNADDWCYVLFTLKRNYQELMIDGAYRMNTYNLSPVALPNSVRLYVPAPGFTAFVVFDSNVVLVELQDPSAASSTVSMRNTKKKWEDIISFQDSLTILASDVDCTGSESEPDKNPTVTLVLDGVGIVQVERLPQQADNQKSSSAGVIKSHIEQAVFFSSAVTDSSSNPIEFSFPSTFSTDKATMEEIQSELLVVASEILSSRSAYLPPTLNDLSQHLQLRKEKMEKLLKYASHNFREILSEDVRFGLIALYEKICSACEIYQVLAQADQETSKFYQDAVTELGYDADGLFLNGLEYLPRFLLIFVSKLSSYSSLAVKVIISAYSPILSVSTQLRSEYFELDETHVPKTKPWYLADGLYEVIDESYQSYYNSMKQMTANQEFKQNIIELTNVLFYLLQQRIIWSHHQIESSSEYNLGKLEESLVKDESYYASKSTIWVQSLYSLGYHEEAIAIAENYKDMKSLVLILDDAQGESSDGRLDHYFLEFGYTFAEALYSHYISTNQLSKLFQIISVTPSSSTLGGSYLDRFMAENHDQYNHIAWIKELMQGEEIEAAKSLIESATASEGDETGMVVFGSEKREVLLSIAKLAAFAQLEEGEVNTNNSEPLSLLSSIQENLDVVEVQSLLMAQLQPYLTTADLSTVDADSLTSDMLAACYQDQSKFYTLKRAFTRSLGRLLHGDSLSLNEIIELLTMFKIDSVAESTQLNHLHALRLIHLSSSVEFSQRQFSEKLTWLRSLTLHIQSISTQAEELQNKSDEYKKQYIQETPLYQTIRGYFDLELYKEDSTGYSMSLPSFKTVLGICDNEADLSHHFPYLNTDELRTIQGELTQQVDSITASADVESLEKSVMGMIGEIVADFNGGIVVNYEDLSVGY</sequence>
<keyword evidence="8" id="KW-1185">Reference proteome</keyword>
<accession>A0A9P8Q2T7</accession>
<dbReference type="EMBL" id="JAEUBG010003860">
    <property type="protein sequence ID" value="KAH3682210.1"/>
    <property type="molecule type" value="Genomic_DNA"/>
</dbReference>
<reference evidence="7" key="2">
    <citation type="submission" date="2021-01" db="EMBL/GenBank/DDBJ databases">
        <authorList>
            <person name="Schikora-Tamarit M.A."/>
        </authorList>
    </citation>
    <scope>NUCLEOTIDE SEQUENCE</scope>
    <source>
        <strain evidence="7">CBS2887</strain>
    </source>
</reference>
<dbReference type="InterPro" id="IPR015943">
    <property type="entry name" value="WD40/YVTN_repeat-like_dom_sf"/>
</dbReference>
<dbReference type="InterPro" id="IPR037624">
    <property type="entry name" value="Nup133-like"/>
</dbReference>
<reference evidence="7" key="1">
    <citation type="journal article" date="2021" name="Open Biol.">
        <title>Shared evolutionary footprints suggest mitochondrial oxidative damage underlies multiple complex I losses in fungi.</title>
        <authorList>
            <person name="Schikora-Tamarit M.A."/>
            <person name="Marcet-Houben M."/>
            <person name="Nosek J."/>
            <person name="Gabaldon T."/>
        </authorList>
    </citation>
    <scope>NUCLEOTIDE SEQUENCE</scope>
    <source>
        <strain evidence="7">CBS2887</strain>
    </source>
</reference>
<dbReference type="Gene3D" id="1.20.58.1380">
    <property type="match status" value="1"/>
</dbReference>
<dbReference type="GO" id="GO:0000972">
    <property type="term" value="P:transcription-dependent tethering of RNA polymerase II gene DNA at nuclear periphery"/>
    <property type="evidence" value="ECO:0007669"/>
    <property type="project" value="TreeGrafter"/>
</dbReference>
<evidence type="ECO:0000256" key="5">
    <source>
        <dbReference type="SAM" id="Coils"/>
    </source>
</evidence>
<evidence type="ECO:0000313" key="7">
    <source>
        <dbReference type="EMBL" id="KAH3682210.1"/>
    </source>
</evidence>
<dbReference type="Gene3D" id="2.130.10.10">
    <property type="entry name" value="YVTN repeat-like/Quinoprotein amine dehydrogenase"/>
    <property type="match status" value="1"/>
</dbReference>
<dbReference type="SUPFAM" id="SSF117289">
    <property type="entry name" value="Nucleoporin domain"/>
    <property type="match status" value="1"/>
</dbReference>
<name>A0A9P8Q2T7_WICPI</name>
<dbReference type="GO" id="GO:0017056">
    <property type="term" value="F:structural constituent of nuclear pore"/>
    <property type="evidence" value="ECO:0007669"/>
    <property type="project" value="InterPro"/>
</dbReference>
<comment type="similarity">
    <text evidence="2">Belongs to the nucleoporin Nup133 family.</text>
</comment>